<name>I5BT02_9HYPH</name>
<reference evidence="1 2" key="1">
    <citation type="journal article" date="2012" name="J. Bacteriol.">
        <title>Genome Sequence of Nitratireductor aquibiodomus Strain RA22.</title>
        <authorList>
            <person name="Singh A."/>
            <person name="Jangir P.K."/>
            <person name="Kumari C."/>
            <person name="Sharma R."/>
        </authorList>
    </citation>
    <scope>NUCLEOTIDE SEQUENCE [LARGE SCALE GENOMIC DNA]</scope>
    <source>
        <strain evidence="1 2">RA22</strain>
    </source>
</reference>
<evidence type="ECO:0000313" key="1">
    <source>
        <dbReference type="EMBL" id="EIM72704.1"/>
    </source>
</evidence>
<comment type="caution">
    <text evidence="1">The sequence shown here is derived from an EMBL/GenBank/DDBJ whole genome shotgun (WGS) entry which is preliminary data.</text>
</comment>
<gene>
    <name evidence="1" type="ORF">A33O_18709</name>
</gene>
<dbReference type="PATRIC" id="fig|1189611.3.peg.3775"/>
<protein>
    <submittedName>
        <fullName evidence="1">Uncharacterized protein</fullName>
    </submittedName>
</protein>
<dbReference type="AlphaFoldDB" id="I5BT02"/>
<dbReference type="OrthoDB" id="7597200at2"/>
<sequence length="62" mass="6737">MRGRARLPGGWLPWVLVPAGLLLFAGANAHLVYVAFQSQPDCVEHLKSADDKRGYRAAKSAC</sequence>
<organism evidence="1 2">
    <name type="scientific">Nitratireductor aquibiodomus RA22</name>
    <dbReference type="NCBI Taxonomy" id="1189611"/>
    <lineage>
        <taxon>Bacteria</taxon>
        <taxon>Pseudomonadati</taxon>
        <taxon>Pseudomonadota</taxon>
        <taxon>Alphaproteobacteria</taxon>
        <taxon>Hyphomicrobiales</taxon>
        <taxon>Phyllobacteriaceae</taxon>
        <taxon>Nitratireductor</taxon>
    </lineage>
</organism>
<dbReference type="EMBL" id="AJXZ01000049">
    <property type="protein sequence ID" value="EIM72704.1"/>
    <property type="molecule type" value="Genomic_DNA"/>
</dbReference>
<proteinExistence type="predicted"/>
<dbReference type="RefSeq" id="WP_007010011.1">
    <property type="nucleotide sequence ID" value="NZ_AJXZ01000049.1"/>
</dbReference>
<evidence type="ECO:0000313" key="2">
    <source>
        <dbReference type="Proteomes" id="UP000004622"/>
    </source>
</evidence>
<accession>I5BT02</accession>
<dbReference type="Proteomes" id="UP000004622">
    <property type="component" value="Unassembled WGS sequence"/>
</dbReference>